<feature type="region of interest" description="Disordered" evidence="1">
    <location>
        <begin position="1"/>
        <end position="60"/>
    </location>
</feature>
<organism evidence="2 3">
    <name type="scientific">Terfezia boudieri ATCC MYA-4762</name>
    <dbReference type="NCBI Taxonomy" id="1051890"/>
    <lineage>
        <taxon>Eukaryota</taxon>
        <taxon>Fungi</taxon>
        <taxon>Dikarya</taxon>
        <taxon>Ascomycota</taxon>
        <taxon>Pezizomycotina</taxon>
        <taxon>Pezizomycetes</taxon>
        <taxon>Pezizales</taxon>
        <taxon>Pezizaceae</taxon>
        <taxon>Terfezia</taxon>
    </lineage>
</organism>
<protein>
    <submittedName>
        <fullName evidence="2">Uncharacterized protein</fullName>
    </submittedName>
</protein>
<dbReference type="EMBL" id="ML121529">
    <property type="protein sequence ID" value="RPB28365.1"/>
    <property type="molecule type" value="Genomic_DNA"/>
</dbReference>
<reference evidence="2 3" key="1">
    <citation type="journal article" date="2018" name="Nat. Ecol. Evol.">
        <title>Pezizomycetes genomes reveal the molecular basis of ectomycorrhizal truffle lifestyle.</title>
        <authorList>
            <person name="Murat C."/>
            <person name="Payen T."/>
            <person name="Noel B."/>
            <person name="Kuo A."/>
            <person name="Morin E."/>
            <person name="Chen J."/>
            <person name="Kohler A."/>
            <person name="Krizsan K."/>
            <person name="Balestrini R."/>
            <person name="Da Silva C."/>
            <person name="Montanini B."/>
            <person name="Hainaut M."/>
            <person name="Levati E."/>
            <person name="Barry K.W."/>
            <person name="Belfiori B."/>
            <person name="Cichocki N."/>
            <person name="Clum A."/>
            <person name="Dockter R.B."/>
            <person name="Fauchery L."/>
            <person name="Guy J."/>
            <person name="Iotti M."/>
            <person name="Le Tacon F."/>
            <person name="Lindquist E.A."/>
            <person name="Lipzen A."/>
            <person name="Malagnac F."/>
            <person name="Mello A."/>
            <person name="Molinier V."/>
            <person name="Miyauchi S."/>
            <person name="Poulain J."/>
            <person name="Riccioni C."/>
            <person name="Rubini A."/>
            <person name="Sitrit Y."/>
            <person name="Splivallo R."/>
            <person name="Traeger S."/>
            <person name="Wang M."/>
            <person name="Zifcakova L."/>
            <person name="Wipf D."/>
            <person name="Zambonelli A."/>
            <person name="Paolocci F."/>
            <person name="Nowrousian M."/>
            <person name="Ottonello S."/>
            <person name="Baldrian P."/>
            <person name="Spatafora J.W."/>
            <person name="Henrissat B."/>
            <person name="Nagy L.G."/>
            <person name="Aury J.M."/>
            <person name="Wincker P."/>
            <person name="Grigoriev I.V."/>
            <person name="Bonfante P."/>
            <person name="Martin F.M."/>
        </authorList>
    </citation>
    <scope>NUCLEOTIDE SEQUENCE [LARGE SCALE GENOMIC DNA]</scope>
    <source>
        <strain evidence="2 3">ATCC MYA-4762</strain>
    </source>
</reference>
<feature type="compositionally biased region" description="Basic and acidic residues" evidence="1">
    <location>
        <begin position="232"/>
        <end position="244"/>
    </location>
</feature>
<evidence type="ECO:0000313" key="3">
    <source>
        <dbReference type="Proteomes" id="UP000267821"/>
    </source>
</evidence>
<gene>
    <name evidence="2" type="ORF">L211DRAFT_887042</name>
</gene>
<sequence length="434" mass="48001">MLPSSPASLPTPIAEMEVKSTNNITQDLENRSNTSVKPLQESQSRSTESTENTGKEPPDAVLEINTKSVSAQDALVASIQSKMVPADDNMSTRSLSMRCLDTKPPSSGEPNSRSSSRLCRQPTTCSEKASTELLDLTKPPKLPPLDLGANITEPGLEGTVKRMEIQLRGLELQFEKFRRAHVKLIHDHKELLEAHCQELGGSTAKKRDKSVRRKENERTPKNSGNDELETLESDKEMASGRREGSLSSRLWRINTTHRRGRSPTRTRMFRHSSPTPSSCDLQLQRASSESGRGASQTRSLPAHGSHSDSDIQPERSSRHISLQRGASRRASSIPCSPRSHTRVRSSEPPHNRLRPLNNRTVPDGQPRPRPLPRRVTSLTLSKPQEILSVGLGADFDAFPRWSKLGLDTMDTFKTAQGPSAVRKWKSGKLSKTVA</sequence>
<feature type="compositionally biased region" description="Polar residues" evidence="1">
    <location>
        <begin position="19"/>
        <end position="37"/>
    </location>
</feature>
<feature type="compositionally biased region" description="Polar residues" evidence="1">
    <location>
        <begin position="117"/>
        <end position="128"/>
    </location>
</feature>
<feature type="compositionally biased region" description="Low complexity" evidence="1">
    <location>
        <begin position="133"/>
        <end position="147"/>
    </location>
</feature>
<dbReference type="OrthoDB" id="5366055at2759"/>
<evidence type="ECO:0000256" key="1">
    <source>
        <dbReference type="SAM" id="MobiDB-lite"/>
    </source>
</evidence>
<dbReference type="InParanoid" id="A0A3N4MIK7"/>
<feature type="compositionally biased region" description="Polar residues" evidence="1">
    <location>
        <begin position="272"/>
        <end position="299"/>
    </location>
</feature>
<evidence type="ECO:0000313" key="2">
    <source>
        <dbReference type="EMBL" id="RPB28365.1"/>
    </source>
</evidence>
<feature type="compositionally biased region" description="Low complexity" evidence="1">
    <location>
        <begin position="104"/>
        <end position="116"/>
    </location>
</feature>
<proteinExistence type="predicted"/>
<feature type="compositionally biased region" description="Low complexity" evidence="1">
    <location>
        <begin position="40"/>
        <end position="51"/>
    </location>
</feature>
<feature type="compositionally biased region" description="Basic and acidic residues" evidence="1">
    <location>
        <begin position="305"/>
        <end position="317"/>
    </location>
</feature>
<name>A0A3N4MIK7_9PEZI</name>
<accession>A0A3N4MIK7</accession>
<feature type="compositionally biased region" description="Basic residues" evidence="1">
    <location>
        <begin position="255"/>
        <end position="270"/>
    </location>
</feature>
<feature type="region of interest" description="Disordered" evidence="1">
    <location>
        <begin position="98"/>
        <end position="153"/>
    </location>
</feature>
<dbReference type="Proteomes" id="UP000267821">
    <property type="component" value="Unassembled WGS sequence"/>
</dbReference>
<feature type="region of interest" description="Disordered" evidence="1">
    <location>
        <begin position="202"/>
        <end position="374"/>
    </location>
</feature>
<dbReference type="AlphaFoldDB" id="A0A3N4MIK7"/>
<keyword evidence="3" id="KW-1185">Reference proteome</keyword>